<evidence type="ECO:0000256" key="2">
    <source>
        <dbReference type="ARBA" id="ARBA00022748"/>
    </source>
</evidence>
<dbReference type="GO" id="GO:0016209">
    <property type="term" value="F:antioxidant activity"/>
    <property type="evidence" value="ECO:0007669"/>
    <property type="project" value="InterPro"/>
</dbReference>
<dbReference type="SUPFAM" id="SSF52833">
    <property type="entry name" value="Thioredoxin-like"/>
    <property type="match status" value="1"/>
</dbReference>
<dbReference type="EMBL" id="PGFJ01000002">
    <property type="protein sequence ID" value="PJJ79697.1"/>
    <property type="molecule type" value="Genomic_DNA"/>
</dbReference>
<evidence type="ECO:0000256" key="4">
    <source>
        <dbReference type="ARBA" id="ARBA00023284"/>
    </source>
</evidence>
<gene>
    <name evidence="7" type="ORF">CLV57_2834</name>
</gene>
<evidence type="ECO:0000256" key="3">
    <source>
        <dbReference type="ARBA" id="ARBA00023157"/>
    </source>
</evidence>
<reference evidence="7 8" key="1">
    <citation type="submission" date="2017-11" db="EMBL/GenBank/DDBJ databases">
        <title>Genomic Encyclopedia of Archaeal and Bacterial Type Strains, Phase II (KMG-II): From Individual Species to Whole Genera.</title>
        <authorList>
            <person name="Goeker M."/>
        </authorList>
    </citation>
    <scope>NUCLEOTIDE SEQUENCE [LARGE SCALE GENOMIC DNA]</scope>
    <source>
        <strain evidence="7 8">DSM 28175</strain>
    </source>
</reference>
<keyword evidence="3" id="KW-1015">Disulfide bond</keyword>
<dbReference type="InterPro" id="IPR017937">
    <property type="entry name" value="Thioredoxin_CS"/>
</dbReference>
<accession>A0A2H9VMY6</accession>
<sequence length="370" mass="41242">MVYILSIIYRRKALFIAAVSLLFITSTHAQTLLKKHIKITAHIKGLTNGRYYINSTSQSGIDSCNAKNGALVFNYFGEPAGLLIASTKDNGGDGKSFCSPAFWVDNSDVVITGKVEEITSMEVSGSEINVKLHQIQTLVTPLKEERTQFLVASKFTEADSIRRVITELYKTEILRNLNNVYGMILLNHLALTKLLNPSEVEHLLNMFDGKLKDSQYTRSVKGIQKNSSALGIGKLAPDFVQSDKNNKNVALSDYRGKFVLLEFWASWCGPCREENPQLVKIYKKFSKSGFEIIGVSTDVNRQTWINTIKNDNLTWPQISDLKGQGNEAAVLYNINAVPSNFLIDPDGKIIAINLLGEELSKKLSQIFPEN</sequence>
<comment type="caution">
    <text evidence="7">The sequence shown here is derived from an EMBL/GenBank/DDBJ whole genome shotgun (WGS) entry which is preliminary data.</text>
</comment>
<dbReference type="GO" id="GO:0016491">
    <property type="term" value="F:oxidoreductase activity"/>
    <property type="evidence" value="ECO:0007669"/>
    <property type="project" value="InterPro"/>
</dbReference>
<dbReference type="Proteomes" id="UP000242687">
    <property type="component" value="Unassembled WGS sequence"/>
</dbReference>
<evidence type="ECO:0000256" key="1">
    <source>
        <dbReference type="ARBA" id="ARBA00004196"/>
    </source>
</evidence>
<dbReference type="GO" id="GO:0017004">
    <property type="term" value="P:cytochrome complex assembly"/>
    <property type="evidence" value="ECO:0007669"/>
    <property type="project" value="UniProtKB-KW"/>
</dbReference>
<keyword evidence="8" id="KW-1185">Reference proteome</keyword>
<protein>
    <submittedName>
        <fullName evidence="7">Peroxiredoxin</fullName>
    </submittedName>
</protein>
<proteinExistence type="predicted"/>
<dbReference type="PANTHER" id="PTHR42852:SF6">
    <property type="entry name" value="THIOL:DISULFIDE INTERCHANGE PROTEIN DSBE"/>
    <property type="match status" value="1"/>
</dbReference>
<dbReference type="InterPro" id="IPR000866">
    <property type="entry name" value="AhpC/TSA"/>
</dbReference>
<keyword evidence="5" id="KW-0732">Signal</keyword>
<dbReference type="Gene3D" id="3.40.30.10">
    <property type="entry name" value="Glutaredoxin"/>
    <property type="match status" value="1"/>
</dbReference>
<dbReference type="OrthoDB" id="750178at2"/>
<organism evidence="7 8">
    <name type="scientific">Mucilaginibacter auburnensis</name>
    <dbReference type="NCBI Taxonomy" id="1457233"/>
    <lineage>
        <taxon>Bacteria</taxon>
        <taxon>Pseudomonadati</taxon>
        <taxon>Bacteroidota</taxon>
        <taxon>Sphingobacteriia</taxon>
        <taxon>Sphingobacteriales</taxon>
        <taxon>Sphingobacteriaceae</taxon>
        <taxon>Mucilaginibacter</taxon>
    </lineage>
</organism>
<feature type="domain" description="Thioredoxin" evidence="6">
    <location>
        <begin position="230"/>
        <end position="370"/>
    </location>
</feature>
<dbReference type="PANTHER" id="PTHR42852">
    <property type="entry name" value="THIOL:DISULFIDE INTERCHANGE PROTEIN DSBE"/>
    <property type="match status" value="1"/>
</dbReference>
<dbReference type="InterPro" id="IPR013766">
    <property type="entry name" value="Thioredoxin_domain"/>
</dbReference>
<comment type="subcellular location">
    <subcellularLocation>
        <location evidence="1">Cell envelope</location>
    </subcellularLocation>
</comment>
<keyword evidence="2" id="KW-0201">Cytochrome c-type biogenesis</keyword>
<dbReference type="InterPro" id="IPR036249">
    <property type="entry name" value="Thioredoxin-like_sf"/>
</dbReference>
<dbReference type="RefSeq" id="WP_100342015.1">
    <property type="nucleotide sequence ID" value="NZ_PGFJ01000002.1"/>
</dbReference>
<name>A0A2H9VMY6_9SPHI</name>
<evidence type="ECO:0000313" key="7">
    <source>
        <dbReference type="EMBL" id="PJJ79697.1"/>
    </source>
</evidence>
<evidence type="ECO:0000259" key="6">
    <source>
        <dbReference type="PROSITE" id="PS51352"/>
    </source>
</evidence>
<dbReference type="AlphaFoldDB" id="A0A2H9VMY6"/>
<evidence type="ECO:0000256" key="5">
    <source>
        <dbReference type="SAM" id="SignalP"/>
    </source>
</evidence>
<dbReference type="PROSITE" id="PS51352">
    <property type="entry name" value="THIOREDOXIN_2"/>
    <property type="match status" value="1"/>
</dbReference>
<dbReference type="PROSITE" id="PS00194">
    <property type="entry name" value="THIOREDOXIN_1"/>
    <property type="match status" value="1"/>
</dbReference>
<dbReference type="InterPro" id="IPR050553">
    <property type="entry name" value="Thioredoxin_ResA/DsbE_sf"/>
</dbReference>
<dbReference type="CDD" id="cd02966">
    <property type="entry name" value="TlpA_like_family"/>
    <property type="match status" value="1"/>
</dbReference>
<keyword evidence="4" id="KW-0676">Redox-active center</keyword>
<feature type="signal peptide" evidence="5">
    <location>
        <begin position="1"/>
        <end position="29"/>
    </location>
</feature>
<evidence type="ECO:0000313" key="8">
    <source>
        <dbReference type="Proteomes" id="UP000242687"/>
    </source>
</evidence>
<dbReference type="Pfam" id="PF00578">
    <property type="entry name" value="AhpC-TSA"/>
    <property type="match status" value="1"/>
</dbReference>
<feature type="chain" id="PRO_5014179126" evidence="5">
    <location>
        <begin position="30"/>
        <end position="370"/>
    </location>
</feature>
<dbReference type="GO" id="GO:0030313">
    <property type="term" value="C:cell envelope"/>
    <property type="evidence" value="ECO:0007669"/>
    <property type="project" value="UniProtKB-SubCell"/>
</dbReference>